<sequence length="104" mass="11310">MFILYPATLLNSLLRSSSFCMESLGFSIHSIMSSAYSDNFTSSFQIWVPFISSVCLTAVARTANTMLNNSGESRHPCLVLGFSVTSLTQCPIAGTLRPKSFSVD</sequence>
<evidence type="ECO:0000313" key="2">
    <source>
        <dbReference type="Proteomes" id="UP000694720"/>
    </source>
</evidence>
<proteinExistence type="predicted"/>
<dbReference type="Ensembl" id="ENSSSCT00035073024.1">
    <property type="protein sequence ID" value="ENSSSCP00035029628.1"/>
    <property type="gene ID" value="ENSSSCG00035054735.1"/>
</dbReference>
<protein>
    <submittedName>
        <fullName evidence="1">Uncharacterized protein</fullName>
    </submittedName>
</protein>
<evidence type="ECO:0000313" key="1">
    <source>
        <dbReference type="Ensembl" id="ENSSSCP00035029628.1"/>
    </source>
</evidence>
<dbReference type="Proteomes" id="UP000694720">
    <property type="component" value="Unplaced"/>
</dbReference>
<dbReference type="AlphaFoldDB" id="A0A8D1ACJ9"/>
<name>A0A8D1ACJ9_PIG</name>
<reference evidence="1" key="1">
    <citation type="submission" date="2025-08" db="UniProtKB">
        <authorList>
            <consortium name="Ensembl"/>
        </authorList>
    </citation>
    <scope>IDENTIFICATION</scope>
</reference>
<organism evidence="1 2">
    <name type="scientific">Sus scrofa</name>
    <name type="common">Pig</name>
    <dbReference type="NCBI Taxonomy" id="9823"/>
    <lineage>
        <taxon>Eukaryota</taxon>
        <taxon>Metazoa</taxon>
        <taxon>Chordata</taxon>
        <taxon>Craniata</taxon>
        <taxon>Vertebrata</taxon>
        <taxon>Euteleostomi</taxon>
        <taxon>Mammalia</taxon>
        <taxon>Eutheria</taxon>
        <taxon>Laurasiatheria</taxon>
        <taxon>Artiodactyla</taxon>
        <taxon>Suina</taxon>
        <taxon>Suidae</taxon>
        <taxon>Sus</taxon>
    </lineage>
</organism>
<accession>A0A8D1ACJ9</accession>